<sequence>MTNDVVSLIYPSKKLNEKLLTRPTIVHHLAIQLDCVLQYAWFLQHNFVIMVKAGAMYVYTAGSNSDVPFLEIALHSGQAIVLRREWLIINQLHVDEIADLNSSKIYFNSS</sequence>
<dbReference type="Proteomes" id="UP001165064">
    <property type="component" value="Unassembled WGS sequence"/>
</dbReference>
<keyword evidence="2" id="KW-1185">Reference proteome</keyword>
<proteinExistence type="predicted"/>
<protein>
    <submittedName>
        <fullName evidence="1">Unnamed protein product</fullName>
    </submittedName>
</protein>
<reference evidence="1" key="1">
    <citation type="submission" date="2023-04" db="EMBL/GenBank/DDBJ databases">
        <title>Ambrosiozyma monospora NBRC 10751.</title>
        <authorList>
            <person name="Ichikawa N."/>
            <person name="Sato H."/>
            <person name="Tonouchi N."/>
        </authorList>
    </citation>
    <scope>NUCLEOTIDE SEQUENCE</scope>
    <source>
        <strain evidence="1">NBRC 10751</strain>
    </source>
</reference>
<dbReference type="EMBL" id="BSXS01001770">
    <property type="protein sequence ID" value="GME77192.1"/>
    <property type="molecule type" value="Genomic_DNA"/>
</dbReference>
<comment type="caution">
    <text evidence="1">The sequence shown here is derived from an EMBL/GenBank/DDBJ whole genome shotgun (WGS) entry which is preliminary data.</text>
</comment>
<gene>
    <name evidence="1" type="ORF">Amon02_000292900</name>
</gene>
<evidence type="ECO:0000313" key="1">
    <source>
        <dbReference type="EMBL" id="GME77192.1"/>
    </source>
</evidence>
<evidence type="ECO:0000313" key="2">
    <source>
        <dbReference type="Proteomes" id="UP001165064"/>
    </source>
</evidence>
<organism evidence="1 2">
    <name type="scientific">Ambrosiozyma monospora</name>
    <name type="common">Yeast</name>
    <name type="synonym">Endomycopsis monosporus</name>
    <dbReference type="NCBI Taxonomy" id="43982"/>
    <lineage>
        <taxon>Eukaryota</taxon>
        <taxon>Fungi</taxon>
        <taxon>Dikarya</taxon>
        <taxon>Ascomycota</taxon>
        <taxon>Saccharomycotina</taxon>
        <taxon>Pichiomycetes</taxon>
        <taxon>Pichiales</taxon>
        <taxon>Pichiaceae</taxon>
        <taxon>Ambrosiozyma</taxon>
    </lineage>
</organism>
<accession>A0ACB5SYV4</accession>
<name>A0ACB5SYV4_AMBMO</name>